<evidence type="ECO:0000256" key="1">
    <source>
        <dbReference type="ARBA" id="ARBA00023002"/>
    </source>
</evidence>
<gene>
    <name evidence="3" type="ORF">HD596_001734</name>
</gene>
<protein>
    <submittedName>
        <fullName evidence="3">Glycine/D-amino acid oxidase-like deaminating enzyme</fullName>
    </submittedName>
</protein>
<dbReference type="InterPro" id="IPR036188">
    <property type="entry name" value="FAD/NAD-bd_sf"/>
</dbReference>
<organism evidence="3 4">
    <name type="scientific">Nonomuraea jabiensis</name>
    <dbReference type="NCBI Taxonomy" id="882448"/>
    <lineage>
        <taxon>Bacteria</taxon>
        <taxon>Bacillati</taxon>
        <taxon>Actinomycetota</taxon>
        <taxon>Actinomycetes</taxon>
        <taxon>Streptosporangiales</taxon>
        <taxon>Streptosporangiaceae</taxon>
        <taxon>Nonomuraea</taxon>
    </lineage>
</organism>
<dbReference type="InterPro" id="IPR006076">
    <property type="entry name" value="FAD-dep_OxRdtase"/>
</dbReference>
<dbReference type="Gene3D" id="3.30.9.10">
    <property type="entry name" value="D-Amino Acid Oxidase, subunit A, domain 2"/>
    <property type="match status" value="1"/>
</dbReference>
<dbReference type="SUPFAM" id="SSF51905">
    <property type="entry name" value="FAD/NAD(P)-binding domain"/>
    <property type="match status" value="1"/>
</dbReference>
<evidence type="ECO:0000259" key="2">
    <source>
        <dbReference type="Pfam" id="PF01266"/>
    </source>
</evidence>
<reference evidence="3 4" key="1">
    <citation type="submission" date="2020-08" db="EMBL/GenBank/DDBJ databases">
        <title>Sequencing the genomes of 1000 actinobacteria strains.</title>
        <authorList>
            <person name="Klenk H.-P."/>
        </authorList>
    </citation>
    <scope>NUCLEOTIDE SEQUENCE [LARGE SCALE GENOMIC DNA]</scope>
    <source>
        <strain evidence="3 4">DSM 45507</strain>
    </source>
</reference>
<dbReference type="Proteomes" id="UP000579153">
    <property type="component" value="Unassembled WGS sequence"/>
</dbReference>
<dbReference type="AlphaFoldDB" id="A0A7W9G0K0"/>
<dbReference type="EMBL" id="JACHMB010000001">
    <property type="protein sequence ID" value="MBB5774978.1"/>
    <property type="molecule type" value="Genomic_DNA"/>
</dbReference>
<dbReference type="PANTHER" id="PTHR13847:SF289">
    <property type="entry name" value="GLYCINE OXIDASE"/>
    <property type="match status" value="1"/>
</dbReference>
<dbReference type="Gene3D" id="3.50.50.60">
    <property type="entry name" value="FAD/NAD(P)-binding domain"/>
    <property type="match status" value="1"/>
</dbReference>
<name>A0A7W9G0K0_9ACTN</name>
<sequence>MEIENLSVDAVVVGAGVLGLAISRALAAHGMSVACVGPDHTTPGTASSAAGAMLSPISEISPDWDKKGNLEELEFRIRSSAYYADFLLALNEDDGGSVFYTPGSVVIANLVNESDRRTLAAMRAAAHRYGLRAEPMDPDDVPGLRPARGYDAFEALFLPEEGAVDTVQLLRRLDGLIRATPRAHRIDTFVSELLRAGDRIVGARTAGGSLISAPVVVLAAGAGVQALMDGVREACPGLPRLLAGKGVSAVVTGMPMAYPHVVRTPNRDFACGTHVVPRGDGSIYIGATNRISGTPGSADSVTPGEVHSLLHAAMHEINTGFRAAAFRSVTYGMRPLTTDYHPLVGRTPVPGLYVATGTYRNGLLMAPLIADIVSREVRSGAPADDNPFPADGRLRPANPLGDSIAGIVEEGIGHLASFLLEPGGHLPYDRYRELRSFLIALGRVATDEDDSERAVLRSKFAATPMSEIVPQLFYELADRERAAPQDTRR</sequence>
<dbReference type="Pfam" id="PF01266">
    <property type="entry name" value="DAO"/>
    <property type="match status" value="1"/>
</dbReference>
<comment type="caution">
    <text evidence="3">The sequence shown here is derived from an EMBL/GenBank/DDBJ whole genome shotgun (WGS) entry which is preliminary data.</text>
</comment>
<dbReference type="RefSeq" id="WP_185068748.1">
    <property type="nucleotide sequence ID" value="NZ_JACHMB010000001.1"/>
</dbReference>
<proteinExistence type="predicted"/>
<dbReference type="GO" id="GO:0016491">
    <property type="term" value="F:oxidoreductase activity"/>
    <property type="evidence" value="ECO:0007669"/>
    <property type="project" value="UniProtKB-KW"/>
</dbReference>
<evidence type="ECO:0000313" key="4">
    <source>
        <dbReference type="Proteomes" id="UP000579153"/>
    </source>
</evidence>
<feature type="domain" description="FAD dependent oxidoreductase" evidence="2">
    <location>
        <begin position="9"/>
        <end position="374"/>
    </location>
</feature>
<keyword evidence="4" id="KW-1185">Reference proteome</keyword>
<dbReference type="GO" id="GO:0005737">
    <property type="term" value="C:cytoplasm"/>
    <property type="evidence" value="ECO:0007669"/>
    <property type="project" value="TreeGrafter"/>
</dbReference>
<accession>A0A7W9G0K0</accession>
<keyword evidence="1" id="KW-0560">Oxidoreductase</keyword>
<evidence type="ECO:0000313" key="3">
    <source>
        <dbReference type="EMBL" id="MBB5774978.1"/>
    </source>
</evidence>
<dbReference type="PANTHER" id="PTHR13847">
    <property type="entry name" value="SARCOSINE DEHYDROGENASE-RELATED"/>
    <property type="match status" value="1"/>
</dbReference>